<dbReference type="Gene3D" id="3.15.20.10">
    <property type="entry name" value="Bactericidal permeability-increasing protein, domain 2"/>
    <property type="match status" value="1"/>
</dbReference>
<evidence type="ECO:0000256" key="1">
    <source>
        <dbReference type="ARBA" id="ARBA00023180"/>
    </source>
</evidence>
<dbReference type="InterPro" id="IPR001124">
    <property type="entry name" value="Lipid-bd_serum_glycop_C"/>
</dbReference>
<dbReference type="SUPFAM" id="SSF55394">
    <property type="entry name" value="Bactericidal permeability-increasing protein, BPI"/>
    <property type="match status" value="2"/>
</dbReference>
<dbReference type="SMART" id="SM00328">
    <property type="entry name" value="BPI1"/>
    <property type="match status" value="1"/>
</dbReference>
<feature type="domain" description="Lipid-binding serum glycoprotein C-terminal" evidence="4">
    <location>
        <begin position="309"/>
        <end position="507"/>
    </location>
</feature>
<reference evidence="6" key="2">
    <citation type="submission" date="2025-08" db="UniProtKB">
        <authorList>
            <consortium name="RefSeq"/>
        </authorList>
    </citation>
    <scope>IDENTIFICATION</scope>
    <source>
        <tissue evidence="6">Leaf</tissue>
    </source>
</reference>
<dbReference type="GeneID" id="116215583"/>
<comment type="similarity">
    <text evidence="2">Belongs to the BPI/LBP/Plunc superfamily. BPI/LBP (TC 1.C.40) family.</text>
</comment>
<dbReference type="Pfam" id="PF01273">
    <property type="entry name" value="LBP_BPI_CETP"/>
    <property type="match status" value="1"/>
</dbReference>
<proteinExistence type="inferred from homology"/>
<feature type="domain" description="Lipid-binding serum glycoprotein N-terminal" evidence="3">
    <location>
        <begin position="65"/>
        <end position="290"/>
    </location>
</feature>
<dbReference type="GO" id="GO:0008289">
    <property type="term" value="F:lipid binding"/>
    <property type="evidence" value="ECO:0007669"/>
    <property type="project" value="InterPro"/>
</dbReference>
<dbReference type="InterPro" id="IPR017943">
    <property type="entry name" value="Bactericidal_perm-incr_a/b_dom"/>
</dbReference>
<dbReference type="AlphaFoldDB" id="A0A6P8EMQ1"/>
<dbReference type="RefSeq" id="XP_031407203.1">
    <property type="nucleotide sequence ID" value="XM_031551343.1"/>
</dbReference>
<dbReference type="Pfam" id="PF02886">
    <property type="entry name" value="LBP_BPI_CETP_C"/>
    <property type="match status" value="1"/>
</dbReference>
<protein>
    <submittedName>
        <fullName evidence="6">BPI/LBP family protein At1g04970</fullName>
    </submittedName>
</protein>
<organism evidence="5 6">
    <name type="scientific">Punica granatum</name>
    <name type="common">Pomegranate</name>
    <dbReference type="NCBI Taxonomy" id="22663"/>
    <lineage>
        <taxon>Eukaryota</taxon>
        <taxon>Viridiplantae</taxon>
        <taxon>Streptophyta</taxon>
        <taxon>Embryophyta</taxon>
        <taxon>Tracheophyta</taxon>
        <taxon>Spermatophyta</taxon>
        <taxon>Magnoliopsida</taxon>
        <taxon>eudicotyledons</taxon>
        <taxon>Gunneridae</taxon>
        <taxon>Pentapetalae</taxon>
        <taxon>rosids</taxon>
        <taxon>malvids</taxon>
        <taxon>Myrtales</taxon>
        <taxon>Lythraceae</taxon>
        <taxon>Punica</taxon>
    </lineage>
</organism>
<evidence type="ECO:0000259" key="4">
    <source>
        <dbReference type="SMART" id="SM00329"/>
    </source>
</evidence>
<dbReference type="InterPro" id="IPR017942">
    <property type="entry name" value="Lipid-bd_serum_glycop_N"/>
</dbReference>
<keyword evidence="5" id="KW-1185">Reference proteome</keyword>
<dbReference type="InterPro" id="IPR030675">
    <property type="entry name" value="BPI/LBP"/>
</dbReference>
<dbReference type="PANTHER" id="PTHR46801:SF2">
    <property type="entry name" value="LIPOPOLYSACCHARIDE-BINDING PROTEIN"/>
    <property type="match status" value="1"/>
</dbReference>
<dbReference type="OrthoDB" id="10255543at2759"/>
<dbReference type="Proteomes" id="UP000515151">
    <property type="component" value="Chromosome 7"/>
</dbReference>
<gene>
    <name evidence="6" type="primary">LOC116215583</name>
</gene>
<evidence type="ECO:0000313" key="5">
    <source>
        <dbReference type="Proteomes" id="UP000515151"/>
    </source>
</evidence>
<evidence type="ECO:0000313" key="6">
    <source>
        <dbReference type="RefSeq" id="XP_031407203.1"/>
    </source>
</evidence>
<dbReference type="InterPro" id="IPR045897">
    <property type="entry name" value="BPI/LBP_pln"/>
</dbReference>
<dbReference type="Gene3D" id="3.15.10.10">
    <property type="entry name" value="Bactericidal permeability-increasing protein, domain 1"/>
    <property type="match status" value="1"/>
</dbReference>
<sequence>MSFFPDKNDSFLLPPSTLTPYQLLPTNMAAPSLLLIALCSLLMVSARTQLRPNEEQPEGFISVLVSDKGLEFVKDLLVSEALSSIIPLQLPQIRKTVKVPVVGEVDVLLSNVTIDSVGIGSSYVKTGEEGIALIASGATANLSMSWEYSYSTWLVPVTISDRGTASVKVKGMEVGLSLTLMDKSGTLKLSLLDCGCYVKAISIKLDGGSSWLYQVAVDAFEKQIVSAVEEAIPEKIGEEITNLDSKLQDLPKEMPVGEAAALNVSFVKDPMLSESSIDLEIDGLFIASDDRNIDVPENYPRLSLSSPSCRAAEMIQISLHENVLKSASFVYFDAGYMNLIVDKIPDEKLLNTAGWKYIVPQLYKQYPNDDMELNISANSPPIIKVSDRGIDTTIYSDIIISVLDSGEVISVACISLVIHASGSAQILRNNLAGTIKLDELSASLKWSKIGNLHIHLVQPVISAVMRTVVVPYINLHLMRGFPLPLIRGVTLRNARILYGESRTLICSDVDYTSQSIARTAGSFI</sequence>
<dbReference type="PIRSF" id="PIRSF002417">
    <property type="entry name" value="Lipid_binding_protein"/>
    <property type="match status" value="1"/>
</dbReference>
<dbReference type="PANTHER" id="PTHR46801">
    <property type="entry name" value="OS06G0309200 PROTEIN"/>
    <property type="match status" value="1"/>
</dbReference>
<reference evidence="5" key="1">
    <citation type="journal article" date="2020" name="Plant Biotechnol. J.">
        <title>The pomegranate (Punica granatum L.) draft genome dissects genetic divergence between soft- and hard-seeded cultivars.</title>
        <authorList>
            <person name="Luo X."/>
            <person name="Li H."/>
            <person name="Wu Z."/>
            <person name="Yao W."/>
            <person name="Zhao P."/>
            <person name="Cao D."/>
            <person name="Yu H."/>
            <person name="Li K."/>
            <person name="Poudel K."/>
            <person name="Zhao D."/>
            <person name="Zhang F."/>
            <person name="Xia X."/>
            <person name="Chen L."/>
            <person name="Wang Q."/>
            <person name="Jing D."/>
            <person name="Cao S."/>
        </authorList>
    </citation>
    <scope>NUCLEOTIDE SEQUENCE [LARGE SCALE GENOMIC DNA]</scope>
    <source>
        <strain evidence="5">cv. Tunisia</strain>
    </source>
</reference>
<dbReference type="GO" id="GO:0005615">
    <property type="term" value="C:extracellular space"/>
    <property type="evidence" value="ECO:0007669"/>
    <property type="project" value="InterPro"/>
</dbReference>
<dbReference type="FunFam" id="3.15.10.10:FF:000001">
    <property type="entry name" value="phospholipid transfer protein-like"/>
    <property type="match status" value="1"/>
</dbReference>
<accession>A0A6P8EMQ1</accession>
<dbReference type="CDD" id="cd00025">
    <property type="entry name" value="BPI1"/>
    <property type="match status" value="1"/>
</dbReference>
<keyword evidence="1" id="KW-0325">Glycoprotein</keyword>
<evidence type="ECO:0000256" key="2">
    <source>
        <dbReference type="ARBA" id="ARBA00060933"/>
    </source>
</evidence>
<name>A0A6P8EMQ1_PUNGR</name>
<dbReference type="SMART" id="SM00329">
    <property type="entry name" value="BPI2"/>
    <property type="match status" value="1"/>
</dbReference>
<evidence type="ECO:0000259" key="3">
    <source>
        <dbReference type="SMART" id="SM00328"/>
    </source>
</evidence>